<dbReference type="InterPro" id="IPR007899">
    <property type="entry name" value="CHAD_dom"/>
</dbReference>
<proteinExistence type="predicted"/>
<sequence length="273" mass="28764">MSDGDGSLAVYVGEHACRALDGILRVGAELPVEIVHGTRTSLRRLRAAVRTVPGAVPDAAAADAALQALALPLGEVRDADVLAALLASEAEDLEPGPARSAAQALLEDELRSRRRDALAAVEAAAGTGAWREGAALLEAWCRTPPSLPVPAAEEVLDRAERKVVRRLETSGGEPSRLHAARKAAKRWRYAAELLAAAPDDAPSHEHIEAARVRAEAMQDLLGGVQDLEIAHGLLTELVTAADDGSPARTGLEQLRTRLSARQRELIARAVASS</sequence>
<evidence type="ECO:0000259" key="1">
    <source>
        <dbReference type="PROSITE" id="PS51708"/>
    </source>
</evidence>
<dbReference type="PROSITE" id="PS51708">
    <property type="entry name" value="CHAD"/>
    <property type="match status" value="1"/>
</dbReference>
<protein>
    <submittedName>
        <fullName evidence="2">CHAD domain-containing protein</fullName>
    </submittedName>
</protein>
<dbReference type="AlphaFoldDB" id="A0A921GMD4"/>
<dbReference type="InterPro" id="IPR038186">
    <property type="entry name" value="CHAD_dom_sf"/>
</dbReference>
<name>A0A921GMD4_9MICO</name>
<dbReference type="PANTHER" id="PTHR39339">
    <property type="entry name" value="SLR1444 PROTEIN"/>
    <property type="match status" value="1"/>
</dbReference>
<dbReference type="EMBL" id="DYWO01000067">
    <property type="protein sequence ID" value="HJF48603.1"/>
    <property type="molecule type" value="Genomic_DNA"/>
</dbReference>
<feature type="domain" description="CHAD" evidence="1">
    <location>
        <begin position="1"/>
        <end position="273"/>
    </location>
</feature>
<gene>
    <name evidence="2" type="ORF">K8W24_02215</name>
</gene>
<reference evidence="2" key="2">
    <citation type="submission" date="2021-09" db="EMBL/GenBank/DDBJ databases">
        <authorList>
            <person name="Gilroy R."/>
        </authorList>
    </citation>
    <scope>NUCLEOTIDE SEQUENCE</scope>
    <source>
        <strain evidence="2">1647</strain>
    </source>
</reference>
<evidence type="ECO:0000313" key="3">
    <source>
        <dbReference type="Proteomes" id="UP000775129"/>
    </source>
</evidence>
<reference evidence="2" key="1">
    <citation type="journal article" date="2021" name="PeerJ">
        <title>Extensive microbial diversity within the chicken gut microbiome revealed by metagenomics and culture.</title>
        <authorList>
            <person name="Gilroy R."/>
            <person name="Ravi A."/>
            <person name="Getino M."/>
            <person name="Pursley I."/>
            <person name="Horton D.L."/>
            <person name="Alikhan N.F."/>
            <person name="Baker D."/>
            <person name="Gharbi K."/>
            <person name="Hall N."/>
            <person name="Watson M."/>
            <person name="Adriaenssens E.M."/>
            <person name="Foster-Nyarko E."/>
            <person name="Jarju S."/>
            <person name="Secka A."/>
            <person name="Antonio M."/>
            <person name="Oren A."/>
            <person name="Chaudhuri R.R."/>
            <person name="La Ragione R."/>
            <person name="Hildebrand F."/>
            <person name="Pallen M.J."/>
        </authorList>
    </citation>
    <scope>NUCLEOTIDE SEQUENCE</scope>
    <source>
        <strain evidence="2">1647</strain>
    </source>
</reference>
<organism evidence="2 3">
    <name type="scientific">Brachybacterium paraconglomeratum</name>
    <dbReference type="NCBI Taxonomy" id="173362"/>
    <lineage>
        <taxon>Bacteria</taxon>
        <taxon>Bacillati</taxon>
        <taxon>Actinomycetota</taxon>
        <taxon>Actinomycetes</taxon>
        <taxon>Micrococcales</taxon>
        <taxon>Dermabacteraceae</taxon>
        <taxon>Brachybacterium</taxon>
    </lineage>
</organism>
<evidence type="ECO:0000313" key="2">
    <source>
        <dbReference type="EMBL" id="HJF48603.1"/>
    </source>
</evidence>
<dbReference type="Pfam" id="PF05235">
    <property type="entry name" value="CHAD"/>
    <property type="match status" value="1"/>
</dbReference>
<dbReference type="Gene3D" id="1.40.20.10">
    <property type="entry name" value="CHAD domain"/>
    <property type="match status" value="1"/>
</dbReference>
<dbReference type="Proteomes" id="UP000775129">
    <property type="component" value="Unassembled WGS sequence"/>
</dbReference>
<dbReference type="SMART" id="SM00880">
    <property type="entry name" value="CHAD"/>
    <property type="match status" value="1"/>
</dbReference>
<dbReference type="PANTHER" id="PTHR39339:SF1">
    <property type="entry name" value="CHAD DOMAIN-CONTAINING PROTEIN"/>
    <property type="match status" value="1"/>
</dbReference>
<accession>A0A921GMD4</accession>
<comment type="caution">
    <text evidence="2">The sequence shown here is derived from an EMBL/GenBank/DDBJ whole genome shotgun (WGS) entry which is preliminary data.</text>
</comment>